<feature type="transmembrane region" description="Helical" evidence="9">
    <location>
        <begin position="464"/>
        <end position="481"/>
    </location>
</feature>
<reference evidence="12" key="1">
    <citation type="submission" date="2023-07" db="EMBL/GenBank/DDBJ databases">
        <title>Conexibacter stalactiti sp. nov., isolated from stalactites in a lava cave and emended description of the genus Conexibacter.</title>
        <authorList>
            <person name="Lee S.D."/>
        </authorList>
    </citation>
    <scope>NUCLEOTIDE SEQUENCE [LARGE SCALE GENOMIC DNA]</scope>
    <source>
        <strain evidence="12">KCTC 39840</strain>
    </source>
</reference>
<feature type="transmembrane region" description="Helical" evidence="9">
    <location>
        <begin position="289"/>
        <end position="306"/>
    </location>
</feature>
<organism evidence="11 12">
    <name type="scientific">Conexibacter stalactiti</name>
    <dbReference type="NCBI Taxonomy" id="1940611"/>
    <lineage>
        <taxon>Bacteria</taxon>
        <taxon>Bacillati</taxon>
        <taxon>Actinomycetota</taxon>
        <taxon>Thermoleophilia</taxon>
        <taxon>Solirubrobacterales</taxon>
        <taxon>Conexibacteraceae</taxon>
        <taxon>Conexibacter</taxon>
    </lineage>
</organism>
<feature type="transmembrane region" description="Helical" evidence="9">
    <location>
        <begin position="260"/>
        <end position="277"/>
    </location>
</feature>
<dbReference type="CDD" id="cd17346">
    <property type="entry name" value="MFS_DtpA_like"/>
    <property type="match status" value="1"/>
</dbReference>
<dbReference type="InterPro" id="IPR020846">
    <property type="entry name" value="MFS_dom"/>
</dbReference>
<evidence type="ECO:0000256" key="8">
    <source>
        <dbReference type="RuleBase" id="RU003755"/>
    </source>
</evidence>
<sequence length="501" mass="52431">MSALATPPPDTPTRHEHTIFGHPRGLATLFMTEMWERFSYYGMRAILVLFLVAPTSDGGLGLSLGEATGIYGLYSALVYVAAMPGGWIADRLLGARRTVILGGVVITIGHFTMLAPGTGGIIAGLVVIVIGTGLLKPNISTMVGALYRTDDPRRDAGFSIFYMGINLGAFIAPLAIGPIGQDVSWRLGFALAGVGMLFGLAQLLLTQKDLGDIGLRPGAPLAREERGRVARRGGLALIPVAALLALFLLGAISAVGIEHAITFLIILVPVAWFTFAFRHATDEGERDRLRALLALFCASAVFWMVYDQSGSVISIFTEQDVAPDVLGVSVPSSVYQSLNPLYILLLAPVMAALWVKLGARQPSTPMKFAIGLGLVALGFVLMVGAAAATGDGGKASPLWLVVVYFVLTVGELALSPVGLSAATKLAPAAAAGSTMAVWFLSVSVGDAIGGELGGLVSSLGMGPWFGMMAAFAAAAGVFMLLGRRRVTRWMLGDRGGRSVDE</sequence>
<dbReference type="Pfam" id="PF00854">
    <property type="entry name" value="PTR2"/>
    <property type="match status" value="1"/>
</dbReference>
<feature type="domain" description="Major facilitator superfamily (MFS) profile" evidence="10">
    <location>
        <begin position="28"/>
        <end position="487"/>
    </location>
</feature>
<keyword evidence="5 8" id="KW-0812">Transmembrane</keyword>
<dbReference type="InterPro" id="IPR005279">
    <property type="entry name" value="Dipep/tripep_permease"/>
</dbReference>
<name>A0ABU4HJT4_9ACTN</name>
<dbReference type="Gene3D" id="1.20.1250.20">
    <property type="entry name" value="MFS general substrate transporter like domains"/>
    <property type="match status" value="1"/>
</dbReference>
<feature type="transmembrane region" description="Helical" evidence="9">
    <location>
        <begin position="340"/>
        <end position="357"/>
    </location>
</feature>
<dbReference type="PROSITE" id="PS50850">
    <property type="entry name" value="MFS"/>
    <property type="match status" value="1"/>
</dbReference>
<evidence type="ECO:0000256" key="7">
    <source>
        <dbReference type="ARBA" id="ARBA00023136"/>
    </source>
</evidence>
<dbReference type="RefSeq" id="WP_318595078.1">
    <property type="nucleotide sequence ID" value="NZ_JAWSTH010000001.1"/>
</dbReference>
<dbReference type="NCBIfam" id="TIGR00924">
    <property type="entry name" value="yjdL_sub1_fam"/>
    <property type="match status" value="1"/>
</dbReference>
<gene>
    <name evidence="11" type="ORF">R7226_00625</name>
</gene>
<dbReference type="SUPFAM" id="SSF103473">
    <property type="entry name" value="MFS general substrate transporter"/>
    <property type="match status" value="1"/>
</dbReference>
<evidence type="ECO:0000256" key="3">
    <source>
        <dbReference type="ARBA" id="ARBA00022448"/>
    </source>
</evidence>
<feature type="transmembrane region" description="Helical" evidence="9">
    <location>
        <begin position="233"/>
        <end position="254"/>
    </location>
</feature>
<keyword evidence="6 9" id="KW-1133">Transmembrane helix</keyword>
<feature type="transmembrane region" description="Helical" evidence="9">
    <location>
        <begin position="121"/>
        <end position="139"/>
    </location>
</feature>
<feature type="transmembrane region" description="Helical" evidence="9">
    <location>
        <begin position="68"/>
        <end position="89"/>
    </location>
</feature>
<feature type="transmembrane region" description="Helical" evidence="9">
    <location>
        <begin position="160"/>
        <end position="179"/>
    </location>
</feature>
<evidence type="ECO:0000256" key="9">
    <source>
        <dbReference type="SAM" id="Phobius"/>
    </source>
</evidence>
<dbReference type="InterPro" id="IPR050171">
    <property type="entry name" value="MFS_Transporters"/>
</dbReference>
<dbReference type="PANTHER" id="PTHR23517:SF15">
    <property type="entry name" value="PROTON-DEPENDENT OLIGOPEPTIDE FAMILY TRANSPORT PROTEIN"/>
    <property type="match status" value="1"/>
</dbReference>
<evidence type="ECO:0000256" key="6">
    <source>
        <dbReference type="ARBA" id="ARBA00022989"/>
    </source>
</evidence>
<dbReference type="InterPro" id="IPR000109">
    <property type="entry name" value="POT_fam"/>
</dbReference>
<evidence type="ECO:0000256" key="2">
    <source>
        <dbReference type="ARBA" id="ARBA00005982"/>
    </source>
</evidence>
<evidence type="ECO:0000313" key="11">
    <source>
        <dbReference type="EMBL" id="MDW5592820.1"/>
    </source>
</evidence>
<feature type="transmembrane region" description="Helical" evidence="9">
    <location>
        <begin position="396"/>
        <end position="414"/>
    </location>
</feature>
<evidence type="ECO:0000313" key="12">
    <source>
        <dbReference type="Proteomes" id="UP001284601"/>
    </source>
</evidence>
<feature type="transmembrane region" description="Helical" evidence="9">
    <location>
        <begin position="38"/>
        <end position="56"/>
    </location>
</feature>
<feature type="transmembrane region" description="Helical" evidence="9">
    <location>
        <begin position="369"/>
        <end position="390"/>
    </location>
</feature>
<comment type="caution">
    <text evidence="11">The sequence shown here is derived from an EMBL/GenBank/DDBJ whole genome shotgun (WGS) entry which is preliminary data.</text>
</comment>
<dbReference type="PROSITE" id="PS01022">
    <property type="entry name" value="PTR2_1"/>
    <property type="match status" value="1"/>
</dbReference>
<comment type="similarity">
    <text evidence="2 8">Belongs to the major facilitator superfamily. Proton-dependent oligopeptide transporter (POT/PTR) (TC 2.A.17) family.</text>
</comment>
<keyword evidence="3 8" id="KW-0813">Transport</keyword>
<comment type="subcellular location">
    <subcellularLocation>
        <location evidence="1">Cell membrane</location>
        <topology evidence="1">Multi-pass membrane protein</topology>
    </subcellularLocation>
    <subcellularLocation>
        <location evidence="8">Membrane</location>
        <topology evidence="8">Multi-pass membrane protein</topology>
    </subcellularLocation>
</comment>
<evidence type="ECO:0000256" key="4">
    <source>
        <dbReference type="ARBA" id="ARBA00022475"/>
    </source>
</evidence>
<evidence type="ECO:0000256" key="5">
    <source>
        <dbReference type="ARBA" id="ARBA00022692"/>
    </source>
</evidence>
<dbReference type="Proteomes" id="UP001284601">
    <property type="component" value="Unassembled WGS sequence"/>
</dbReference>
<evidence type="ECO:0000256" key="1">
    <source>
        <dbReference type="ARBA" id="ARBA00004651"/>
    </source>
</evidence>
<dbReference type="PANTHER" id="PTHR23517">
    <property type="entry name" value="RESISTANCE PROTEIN MDTM, PUTATIVE-RELATED-RELATED"/>
    <property type="match status" value="1"/>
</dbReference>
<keyword evidence="4" id="KW-1003">Cell membrane</keyword>
<keyword evidence="7 9" id="KW-0472">Membrane</keyword>
<dbReference type="InterPro" id="IPR018456">
    <property type="entry name" value="PTR2_symporter_CS"/>
</dbReference>
<dbReference type="InterPro" id="IPR036259">
    <property type="entry name" value="MFS_trans_sf"/>
</dbReference>
<proteinExistence type="inferred from homology"/>
<dbReference type="PROSITE" id="PS01023">
    <property type="entry name" value="PTR2_2"/>
    <property type="match status" value="1"/>
</dbReference>
<feature type="transmembrane region" description="Helical" evidence="9">
    <location>
        <begin position="426"/>
        <end position="444"/>
    </location>
</feature>
<dbReference type="EMBL" id="JAWSTH010000001">
    <property type="protein sequence ID" value="MDW5592820.1"/>
    <property type="molecule type" value="Genomic_DNA"/>
</dbReference>
<feature type="transmembrane region" description="Helical" evidence="9">
    <location>
        <begin position="185"/>
        <end position="206"/>
    </location>
</feature>
<keyword evidence="12" id="KW-1185">Reference proteome</keyword>
<protein>
    <submittedName>
        <fullName evidence="11">Peptide MFS transporter</fullName>
    </submittedName>
</protein>
<evidence type="ECO:0000259" key="10">
    <source>
        <dbReference type="PROSITE" id="PS50850"/>
    </source>
</evidence>
<accession>A0ABU4HJT4</accession>